<dbReference type="AlphaFoldDB" id="A0A9D4PCU0"/>
<dbReference type="Proteomes" id="UP000821837">
    <property type="component" value="Unassembled WGS sequence"/>
</dbReference>
<accession>A0A9D4PCU0</accession>
<organism evidence="2 3">
    <name type="scientific">Rhipicephalus sanguineus</name>
    <name type="common">Brown dog tick</name>
    <name type="synonym">Ixodes sanguineus</name>
    <dbReference type="NCBI Taxonomy" id="34632"/>
    <lineage>
        <taxon>Eukaryota</taxon>
        <taxon>Metazoa</taxon>
        <taxon>Ecdysozoa</taxon>
        <taxon>Arthropoda</taxon>
        <taxon>Chelicerata</taxon>
        <taxon>Arachnida</taxon>
        <taxon>Acari</taxon>
        <taxon>Parasitiformes</taxon>
        <taxon>Ixodida</taxon>
        <taxon>Ixodoidea</taxon>
        <taxon>Ixodidae</taxon>
        <taxon>Rhipicephalinae</taxon>
        <taxon>Rhipicephalus</taxon>
        <taxon>Rhipicephalus</taxon>
    </lineage>
</organism>
<gene>
    <name evidence="2" type="ORF">HPB52_003354</name>
</gene>
<reference evidence="2" key="1">
    <citation type="journal article" date="2020" name="Cell">
        <title>Large-Scale Comparative Analyses of Tick Genomes Elucidate Their Genetic Diversity and Vector Capacities.</title>
        <authorList>
            <consortium name="Tick Genome and Microbiome Consortium (TIGMIC)"/>
            <person name="Jia N."/>
            <person name="Wang J."/>
            <person name="Shi W."/>
            <person name="Du L."/>
            <person name="Sun Y."/>
            <person name="Zhan W."/>
            <person name="Jiang J.F."/>
            <person name="Wang Q."/>
            <person name="Zhang B."/>
            <person name="Ji P."/>
            <person name="Bell-Sakyi L."/>
            <person name="Cui X.M."/>
            <person name="Yuan T.T."/>
            <person name="Jiang B.G."/>
            <person name="Yang W.F."/>
            <person name="Lam T.T."/>
            <person name="Chang Q.C."/>
            <person name="Ding S.J."/>
            <person name="Wang X.J."/>
            <person name="Zhu J.G."/>
            <person name="Ruan X.D."/>
            <person name="Zhao L."/>
            <person name="Wei J.T."/>
            <person name="Ye R.Z."/>
            <person name="Que T.C."/>
            <person name="Du C.H."/>
            <person name="Zhou Y.H."/>
            <person name="Cheng J.X."/>
            <person name="Dai P.F."/>
            <person name="Guo W.B."/>
            <person name="Han X.H."/>
            <person name="Huang E.J."/>
            <person name="Li L.F."/>
            <person name="Wei W."/>
            <person name="Gao Y.C."/>
            <person name="Liu J.Z."/>
            <person name="Shao H.Z."/>
            <person name="Wang X."/>
            <person name="Wang C.C."/>
            <person name="Yang T.C."/>
            <person name="Huo Q.B."/>
            <person name="Li W."/>
            <person name="Chen H.Y."/>
            <person name="Chen S.E."/>
            <person name="Zhou L.G."/>
            <person name="Ni X.B."/>
            <person name="Tian J.H."/>
            <person name="Sheng Y."/>
            <person name="Liu T."/>
            <person name="Pan Y.S."/>
            <person name="Xia L.Y."/>
            <person name="Li J."/>
            <person name="Zhao F."/>
            <person name="Cao W.C."/>
        </authorList>
    </citation>
    <scope>NUCLEOTIDE SEQUENCE</scope>
    <source>
        <strain evidence="2">Rsan-2018</strain>
    </source>
</reference>
<feature type="region of interest" description="Disordered" evidence="1">
    <location>
        <begin position="94"/>
        <end position="124"/>
    </location>
</feature>
<proteinExistence type="predicted"/>
<evidence type="ECO:0000313" key="2">
    <source>
        <dbReference type="EMBL" id="KAH7935054.1"/>
    </source>
</evidence>
<evidence type="ECO:0000256" key="1">
    <source>
        <dbReference type="SAM" id="MobiDB-lite"/>
    </source>
</evidence>
<dbReference type="VEuPathDB" id="VectorBase:RSAN_055031"/>
<protein>
    <submittedName>
        <fullName evidence="2">Uncharacterized protein</fullName>
    </submittedName>
</protein>
<sequence>MWWWDLRGCLSSVPAACVVCLVLASAVSVVLAWSTVLGVLFTVASVFGLAVATRPNGPVVPHSSPSMSSTPAAASTMVIKPTVAADVVVDDDEDDDYDDFVEKPSPVPEPTKNRGSGPGSRSATVGALGLSRQHIIYLRRLYQRHHGPGVR</sequence>
<comment type="caution">
    <text evidence="2">The sequence shown here is derived from an EMBL/GenBank/DDBJ whole genome shotgun (WGS) entry which is preliminary data.</text>
</comment>
<dbReference type="EMBL" id="JABSTV010001255">
    <property type="protein sequence ID" value="KAH7935054.1"/>
    <property type="molecule type" value="Genomic_DNA"/>
</dbReference>
<name>A0A9D4PCU0_RHISA</name>
<reference evidence="2" key="2">
    <citation type="submission" date="2021-09" db="EMBL/GenBank/DDBJ databases">
        <authorList>
            <person name="Jia N."/>
            <person name="Wang J."/>
            <person name="Shi W."/>
            <person name="Du L."/>
            <person name="Sun Y."/>
            <person name="Zhan W."/>
            <person name="Jiang J."/>
            <person name="Wang Q."/>
            <person name="Zhang B."/>
            <person name="Ji P."/>
            <person name="Sakyi L.B."/>
            <person name="Cui X."/>
            <person name="Yuan T."/>
            <person name="Jiang B."/>
            <person name="Yang W."/>
            <person name="Lam T.T.-Y."/>
            <person name="Chang Q."/>
            <person name="Ding S."/>
            <person name="Wang X."/>
            <person name="Zhu J."/>
            <person name="Ruan X."/>
            <person name="Zhao L."/>
            <person name="Wei J."/>
            <person name="Que T."/>
            <person name="Du C."/>
            <person name="Cheng J."/>
            <person name="Dai P."/>
            <person name="Han X."/>
            <person name="Huang E."/>
            <person name="Gao Y."/>
            <person name="Liu J."/>
            <person name="Shao H."/>
            <person name="Ye R."/>
            <person name="Li L."/>
            <person name="Wei W."/>
            <person name="Wang X."/>
            <person name="Wang C."/>
            <person name="Huo Q."/>
            <person name="Li W."/>
            <person name="Guo W."/>
            <person name="Chen H."/>
            <person name="Chen S."/>
            <person name="Zhou L."/>
            <person name="Zhou L."/>
            <person name="Ni X."/>
            <person name="Tian J."/>
            <person name="Zhou Y."/>
            <person name="Sheng Y."/>
            <person name="Liu T."/>
            <person name="Pan Y."/>
            <person name="Xia L."/>
            <person name="Li J."/>
            <person name="Zhao F."/>
            <person name="Cao W."/>
        </authorList>
    </citation>
    <scope>NUCLEOTIDE SEQUENCE</scope>
    <source>
        <strain evidence="2">Rsan-2018</strain>
        <tissue evidence="2">Larvae</tissue>
    </source>
</reference>
<keyword evidence="3" id="KW-1185">Reference proteome</keyword>
<evidence type="ECO:0000313" key="3">
    <source>
        <dbReference type="Proteomes" id="UP000821837"/>
    </source>
</evidence>